<dbReference type="CDD" id="cd00351">
    <property type="entry name" value="TS_Pyrimidine_HMase"/>
    <property type="match status" value="1"/>
</dbReference>
<comment type="caution">
    <text evidence="5">The sequence shown here is derived from an EMBL/GenBank/DDBJ whole genome shotgun (WGS) entry which is preliminary data.</text>
</comment>
<keyword evidence="3 5" id="KW-0808">Transferase</keyword>
<name>A0AAW8GE96_9GAMM</name>
<dbReference type="SUPFAM" id="SSF55831">
    <property type="entry name" value="Thymidylate synthase/dCMP hydroxymethylase"/>
    <property type="match status" value="1"/>
</dbReference>
<dbReference type="PANTHER" id="PTHR11548:SF9">
    <property type="entry name" value="THYMIDYLATE SYNTHASE"/>
    <property type="match status" value="1"/>
</dbReference>
<dbReference type="PRINTS" id="PR00108">
    <property type="entry name" value="THYMDSNTHASE"/>
</dbReference>
<accession>A0AAW8GE96</accession>
<evidence type="ECO:0000256" key="1">
    <source>
        <dbReference type="ARBA" id="ARBA00011947"/>
    </source>
</evidence>
<dbReference type="PANTHER" id="PTHR11548">
    <property type="entry name" value="THYMIDYLATE SYNTHASE 1"/>
    <property type="match status" value="1"/>
</dbReference>
<dbReference type="InterPro" id="IPR000398">
    <property type="entry name" value="Thymidylate_synthase"/>
</dbReference>
<dbReference type="InterPro" id="IPR036926">
    <property type="entry name" value="Thymidate_synth/dCMP_Mease_sf"/>
</dbReference>
<evidence type="ECO:0000256" key="2">
    <source>
        <dbReference type="ARBA" id="ARBA00022603"/>
    </source>
</evidence>
<evidence type="ECO:0000259" key="4">
    <source>
        <dbReference type="Pfam" id="PF00303"/>
    </source>
</evidence>
<dbReference type="InterPro" id="IPR045097">
    <property type="entry name" value="Thymidate_synth/dCMP_Mease"/>
</dbReference>
<protein>
    <recommendedName>
        <fullName evidence="1">thymidylate synthase</fullName>
        <ecNumber evidence="1">2.1.1.45</ecNumber>
    </recommendedName>
</protein>
<dbReference type="GO" id="GO:0006231">
    <property type="term" value="P:dTMP biosynthetic process"/>
    <property type="evidence" value="ECO:0007669"/>
    <property type="project" value="InterPro"/>
</dbReference>
<evidence type="ECO:0000256" key="3">
    <source>
        <dbReference type="ARBA" id="ARBA00022679"/>
    </source>
</evidence>
<keyword evidence="2 5" id="KW-0489">Methyltransferase</keyword>
<gene>
    <name evidence="5" type="ORF">QE383_002808</name>
</gene>
<feature type="domain" description="Thymidylate synthase/dCMP hydroxymethylase" evidence="4">
    <location>
        <begin position="111"/>
        <end position="226"/>
    </location>
</feature>
<evidence type="ECO:0000313" key="5">
    <source>
        <dbReference type="EMBL" id="MDQ1120500.1"/>
    </source>
</evidence>
<dbReference type="Pfam" id="PF00303">
    <property type="entry name" value="Thymidylat_synt"/>
    <property type="match status" value="1"/>
</dbReference>
<dbReference type="EMBL" id="JAUTBB010000001">
    <property type="protein sequence ID" value="MDQ1120500.1"/>
    <property type="molecule type" value="Genomic_DNA"/>
</dbReference>
<proteinExistence type="predicted"/>
<evidence type="ECO:0000313" key="6">
    <source>
        <dbReference type="Proteomes" id="UP001234354"/>
    </source>
</evidence>
<dbReference type="Gene3D" id="3.30.572.10">
    <property type="entry name" value="Thymidylate synthase/dCMP hydroxymethylase domain"/>
    <property type="match status" value="1"/>
</dbReference>
<reference evidence="5" key="1">
    <citation type="submission" date="2023-07" db="EMBL/GenBank/DDBJ databases">
        <title>Functional and genomic diversity of the sorghum phyllosphere microbiome.</title>
        <authorList>
            <person name="Shade A."/>
        </authorList>
    </citation>
    <scope>NUCLEOTIDE SEQUENCE</scope>
    <source>
        <strain evidence="5">SORGH_AS_0908</strain>
    </source>
</reference>
<dbReference type="GO" id="GO:0032259">
    <property type="term" value="P:methylation"/>
    <property type="evidence" value="ECO:0007669"/>
    <property type="project" value="UniProtKB-KW"/>
</dbReference>
<dbReference type="EC" id="2.1.1.45" evidence="1"/>
<sequence length="336" mass="37876">MEFVRTRFDTLDDLQHHVLAALLKKKATALTASRGATRELQGALLELTNPRARLSRSRTRGTIFSCLGEALWYFAASDKLDFISYYIADYREESSDGVVIKGAYGPRIFGGEPSQFATILSLLATRDSSRRAVIQIFEHKDLENQKEVPCTTSLQFFVRASKVDLIAVMRSNDAYKGLPHDIFSFTMIQEVLARSLGLEIGTYRHFVGSLHLYENDVTEAQAYISEGLQQRISMPPMPSGDPMPAIRSVLDAERMIRSGIKFKTPLAKTPYWRDIITLLQAYKYSRTKNHSGLARMRLALKNSAYNHYIDTRIRKLAKAPPLPTQSTLPFASSNTD</sequence>
<dbReference type="GO" id="GO:0004799">
    <property type="term" value="F:thymidylate synthase activity"/>
    <property type="evidence" value="ECO:0007669"/>
    <property type="project" value="UniProtKB-EC"/>
</dbReference>
<dbReference type="Proteomes" id="UP001234354">
    <property type="component" value="Unassembled WGS sequence"/>
</dbReference>
<dbReference type="RefSeq" id="WP_425518696.1">
    <property type="nucleotide sequence ID" value="NZ_JAUTBB010000001.1"/>
</dbReference>
<organism evidence="5 6">
    <name type="scientific">Pseudoxanthomonas winnipegensis</name>
    <dbReference type="NCBI Taxonomy" id="2480810"/>
    <lineage>
        <taxon>Bacteria</taxon>
        <taxon>Pseudomonadati</taxon>
        <taxon>Pseudomonadota</taxon>
        <taxon>Gammaproteobacteria</taxon>
        <taxon>Lysobacterales</taxon>
        <taxon>Lysobacteraceae</taxon>
        <taxon>Pseudoxanthomonas</taxon>
    </lineage>
</organism>
<dbReference type="AlphaFoldDB" id="A0AAW8GE96"/>
<dbReference type="InterPro" id="IPR023451">
    <property type="entry name" value="Thymidate_synth/dCMP_Mease_dom"/>
</dbReference>
<dbReference type="GO" id="GO:0005829">
    <property type="term" value="C:cytosol"/>
    <property type="evidence" value="ECO:0007669"/>
    <property type="project" value="TreeGrafter"/>
</dbReference>